<name>A0A0K1W1U3_9MOLU</name>
<proteinExistence type="predicted"/>
<gene>
    <name evidence="1" type="ORF">SLITO_v1c06510</name>
</gene>
<dbReference type="EMBL" id="CP012357">
    <property type="protein sequence ID" value="AKX34280.1"/>
    <property type="molecule type" value="Genomic_DNA"/>
</dbReference>
<dbReference type="AlphaFoldDB" id="A0A0K1W1U3"/>
<keyword evidence="2" id="KW-1185">Reference proteome</keyword>
<evidence type="ECO:0000313" key="2">
    <source>
        <dbReference type="Proteomes" id="UP000067476"/>
    </source>
</evidence>
<reference evidence="1 2" key="1">
    <citation type="journal article" date="2015" name="Genome Announc.">
        <title>Complete Genome Sequence of Spiroplasma litorale TN-1T (DSM 21781), a Bacterium Isolated from a Green-Eyed Horsefly (Tabanus nigrovittatus).</title>
        <authorList>
            <person name="Lo W.S."/>
            <person name="Lai Y.C."/>
            <person name="Lien Y.W."/>
            <person name="Wang T.H."/>
            <person name="Kuo C.H."/>
        </authorList>
    </citation>
    <scope>NUCLEOTIDE SEQUENCE [LARGE SCALE GENOMIC DNA]</scope>
    <source>
        <strain evidence="1 2">TN-1</strain>
    </source>
</reference>
<evidence type="ECO:0000313" key="1">
    <source>
        <dbReference type="EMBL" id="AKX34280.1"/>
    </source>
</evidence>
<dbReference type="PATRIC" id="fig|216942.3.peg.661"/>
<protein>
    <submittedName>
        <fullName evidence="1">Uncharacterized protein</fullName>
    </submittedName>
</protein>
<sequence length="184" mass="22182">MLSWYQIFYLKKTFVFINQVNEQEYIYKIYLKSLKRSWIPIFCFLFTNNYYKKLKNALVKNGFKVDYSSKKQLEIAKRLSLPKNFEPYDIKQPILVKPDDIKIYLKNNENKTFYLTINIINPEKLKLLEVISYNDSLYFNHKKFIDRKGTGRYKIPYTLLKKGTESIKINYHNILTCEINVEVV</sequence>
<dbReference type="Proteomes" id="UP000067476">
    <property type="component" value="Chromosome"/>
</dbReference>
<dbReference type="KEGG" id="sll:SLITO_v1c06510"/>
<organism evidence="1 2">
    <name type="scientific">Spiroplasma litorale</name>
    <dbReference type="NCBI Taxonomy" id="216942"/>
    <lineage>
        <taxon>Bacteria</taxon>
        <taxon>Bacillati</taxon>
        <taxon>Mycoplasmatota</taxon>
        <taxon>Mollicutes</taxon>
        <taxon>Entomoplasmatales</taxon>
        <taxon>Spiroplasmataceae</taxon>
        <taxon>Spiroplasma</taxon>
    </lineage>
</organism>
<dbReference type="RefSeq" id="WP_144416406.1">
    <property type="nucleotide sequence ID" value="NZ_CP012357.1"/>
</dbReference>
<accession>A0A0K1W1U3</accession>